<dbReference type="AlphaFoldDB" id="A0A1W2A5N8"/>
<dbReference type="InterPro" id="IPR045865">
    <property type="entry name" value="ACT-like_dom_sf"/>
</dbReference>
<dbReference type="STRING" id="1122930.SAMN02745168_1530"/>
<dbReference type="InterPro" id="IPR027271">
    <property type="entry name" value="Acetolactate_synth/TF_NikR_C"/>
</dbReference>
<keyword evidence="2" id="KW-1185">Reference proteome</keyword>
<dbReference type="SUPFAM" id="SSF55021">
    <property type="entry name" value="ACT-like"/>
    <property type="match status" value="1"/>
</dbReference>
<dbReference type="RefSeq" id="WP_084234151.1">
    <property type="nucleotide sequence ID" value="NZ_FWXW01000003.1"/>
</dbReference>
<accession>A0A1W2A5N8</accession>
<sequence>MSKIIMGVKLKERMKNASEFQALLSRYGCSISTRLGLHSTGADACSPDGLIILEFLNGAQSEAAAFEKEALALGEVEIQKMVF</sequence>
<dbReference type="EMBL" id="FWXW01000003">
    <property type="protein sequence ID" value="SMC56049.1"/>
    <property type="molecule type" value="Genomic_DNA"/>
</dbReference>
<dbReference type="OrthoDB" id="1121298at2"/>
<proteinExistence type="predicted"/>
<evidence type="ECO:0000313" key="2">
    <source>
        <dbReference type="Proteomes" id="UP000192790"/>
    </source>
</evidence>
<protein>
    <submittedName>
        <fullName evidence="1">Uncharacterized protein</fullName>
    </submittedName>
</protein>
<evidence type="ECO:0000313" key="1">
    <source>
        <dbReference type="EMBL" id="SMC56049.1"/>
    </source>
</evidence>
<gene>
    <name evidence="1" type="ORF">SAMN02745168_1530</name>
</gene>
<dbReference type="Gene3D" id="3.30.70.1150">
    <property type="entry name" value="ACT-like. Chain A, domain 2"/>
    <property type="match status" value="1"/>
</dbReference>
<organism evidence="1 2">
    <name type="scientific">Papillibacter cinnamivorans DSM 12816</name>
    <dbReference type="NCBI Taxonomy" id="1122930"/>
    <lineage>
        <taxon>Bacteria</taxon>
        <taxon>Bacillati</taxon>
        <taxon>Bacillota</taxon>
        <taxon>Clostridia</taxon>
        <taxon>Eubacteriales</taxon>
        <taxon>Oscillospiraceae</taxon>
        <taxon>Papillibacter</taxon>
    </lineage>
</organism>
<dbReference type="Proteomes" id="UP000192790">
    <property type="component" value="Unassembled WGS sequence"/>
</dbReference>
<name>A0A1W2A5N8_9FIRM</name>
<reference evidence="1 2" key="1">
    <citation type="submission" date="2017-04" db="EMBL/GenBank/DDBJ databases">
        <authorList>
            <person name="Afonso C.L."/>
            <person name="Miller P.J."/>
            <person name="Scott M.A."/>
            <person name="Spackman E."/>
            <person name="Goraichik I."/>
            <person name="Dimitrov K.M."/>
            <person name="Suarez D.L."/>
            <person name="Swayne D.E."/>
        </authorList>
    </citation>
    <scope>NUCLEOTIDE SEQUENCE [LARGE SCALE GENOMIC DNA]</scope>
    <source>
        <strain evidence="1 2">DSM 12816</strain>
    </source>
</reference>